<feature type="region of interest" description="Disordered" evidence="1">
    <location>
        <begin position="91"/>
        <end position="117"/>
    </location>
</feature>
<name>A0A1T2LCT2_9GAMM</name>
<comment type="caution">
    <text evidence="3">The sequence shown here is derived from an EMBL/GenBank/DDBJ whole genome shotgun (WGS) entry which is preliminary data.</text>
</comment>
<evidence type="ECO:0000256" key="2">
    <source>
        <dbReference type="SAM" id="SignalP"/>
    </source>
</evidence>
<feature type="compositionally biased region" description="Pro residues" evidence="1">
    <location>
        <begin position="95"/>
        <end position="110"/>
    </location>
</feature>
<feature type="chain" id="PRO_5013024155" description="Sulfur globule protein CV1" evidence="2">
    <location>
        <begin position="24"/>
        <end position="117"/>
    </location>
</feature>
<gene>
    <name evidence="3" type="ORF">BOW52_01405</name>
</gene>
<evidence type="ECO:0000313" key="3">
    <source>
        <dbReference type="EMBL" id="OOZ42832.1"/>
    </source>
</evidence>
<feature type="signal peptide" evidence="2">
    <location>
        <begin position="1"/>
        <end position="23"/>
    </location>
</feature>
<accession>A0A1T2LCT2</accession>
<organism evidence="3 4">
    <name type="scientific">Solemya elarraichensis gill symbiont</name>
    <dbReference type="NCBI Taxonomy" id="1918949"/>
    <lineage>
        <taxon>Bacteria</taxon>
        <taxon>Pseudomonadati</taxon>
        <taxon>Pseudomonadota</taxon>
        <taxon>Gammaproteobacteria</taxon>
        <taxon>sulfur-oxidizing symbionts</taxon>
    </lineage>
</organism>
<dbReference type="Proteomes" id="UP000190198">
    <property type="component" value="Unassembled WGS sequence"/>
</dbReference>
<sequence>MNKNILLAVVTAAMLAFSTSASAFFWDNDDDWDEPWDDNDWPEFTPMYWMEEFADEMDDDDDDYYRYGPRGGYGPYGGGYYGGPRPYYGGDYAPRPYPPRGYYPQNPYPQQPYQYPQ</sequence>
<evidence type="ECO:0000313" key="4">
    <source>
        <dbReference type="Proteomes" id="UP000190198"/>
    </source>
</evidence>
<evidence type="ECO:0008006" key="5">
    <source>
        <dbReference type="Google" id="ProtNLM"/>
    </source>
</evidence>
<evidence type="ECO:0000256" key="1">
    <source>
        <dbReference type="SAM" id="MobiDB-lite"/>
    </source>
</evidence>
<dbReference type="EMBL" id="MPRK01000011">
    <property type="protein sequence ID" value="OOZ42832.1"/>
    <property type="molecule type" value="Genomic_DNA"/>
</dbReference>
<keyword evidence="2" id="KW-0732">Signal</keyword>
<proteinExistence type="predicted"/>
<keyword evidence="4" id="KW-1185">Reference proteome</keyword>
<protein>
    <recommendedName>
        <fullName evidence="5">Sulfur globule protein CV1</fullName>
    </recommendedName>
</protein>
<reference evidence="3 4" key="1">
    <citation type="submission" date="2016-11" db="EMBL/GenBank/DDBJ databases">
        <title>Mixed transmission modes and dynamic genome evolution in an obligate animal-bacterial symbiosis.</title>
        <authorList>
            <person name="Russell S.L."/>
            <person name="Corbett-Detig R.B."/>
            <person name="Cavanaugh C.M."/>
        </authorList>
    </citation>
    <scope>NUCLEOTIDE SEQUENCE [LARGE SCALE GENOMIC DNA]</scope>
    <source>
        <strain evidence="3">Sp-SM6</strain>
    </source>
</reference>
<dbReference type="AlphaFoldDB" id="A0A1T2LCT2"/>
<dbReference type="RefSeq" id="WP_078476090.1">
    <property type="nucleotide sequence ID" value="NZ_MPRK01000011.1"/>
</dbReference>